<keyword evidence="1" id="KW-0812">Transmembrane</keyword>
<gene>
    <name evidence="2" type="ORF">ACFQ3L_10895</name>
</gene>
<name>A0ABW4BDJ2_9LACO</name>
<keyword evidence="1" id="KW-0472">Membrane</keyword>
<evidence type="ECO:0000256" key="1">
    <source>
        <dbReference type="SAM" id="Phobius"/>
    </source>
</evidence>
<sequence>MLYQLCAIITAISTAVSLGFAAQAYWQTRSSQTAAATNARYALSRSAALAIAALGLLVFHSPEYLTALAVAMTFVQLFDGVIGRRISTFKTVGPTLTGVANAIVLALYLMQ</sequence>
<feature type="transmembrane region" description="Helical" evidence="1">
    <location>
        <begin position="92"/>
        <end position="110"/>
    </location>
</feature>
<dbReference type="RefSeq" id="WP_164510652.1">
    <property type="nucleotide sequence ID" value="NZ_JBHTMO010000038.1"/>
</dbReference>
<evidence type="ECO:0008006" key="4">
    <source>
        <dbReference type="Google" id="ProtNLM"/>
    </source>
</evidence>
<evidence type="ECO:0000313" key="3">
    <source>
        <dbReference type="Proteomes" id="UP001597249"/>
    </source>
</evidence>
<protein>
    <recommendedName>
        <fullName evidence="4">DUF3325 domain-containing protein</fullName>
    </recommendedName>
</protein>
<dbReference type="Proteomes" id="UP001597249">
    <property type="component" value="Unassembled WGS sequence"/>
</dbReference>
<comment type="caution">
    <text evidence="2">The sequence shown here is derived from an EMBL/GenBank/DDBJ whole genome shotgun (WGS) entry which is preliminary data.</text>
</comment>
<dbReference type="EMBL" id="JBHTMO010000038">
    <property type="protein sequence ID" value="MFD1394073.1"/>
    <property type="molecule type" value="Genomic_DNA"/>
</dbReference>
<feature type="transmembrane region" description="Helical" evidence="1">
    <location>
        <begin position="41"/>
        <end position="59"/>
    </location>
</feature>
<organism evidence="2 3">
    <name type="scientific">Lacticaseibacillus jixianensis</name>
    <dbReference type="NCBI Taxonomy" id="2486012"/>
    <lineage>
        <taxon>Bacteria</taxon>
        <taxon>Bacillati</taxon>
        <taxon>Bacillota</taxon>
        <taxon>Bacilli</taxon>
        <taxon>Lactobacillales</taxon>
        <taxon>Lactobacillaceae</taxon>
        <taxon>Lacticaseibacillus</taxon>
    </lineage>
</organism>
<evidence type="ECO:0000313" key="2">
    <source>
        <dbReference type="EMBL" id="MFD1394073.1"/>
    </source>
</evidence>
<keyword evidence="3" id="KW-1185">Reference proteome</keyword>
<keyword evidence="1" id="KW-1133">Transmembrane helix</keyword>
<reference evidence="3" key="1">
    <citation type="journal article" date="2019" name="Int. J. Syst. Evol. Microbiol.">
        <title>The Global Catalogue of Microorganisms (GCM) 10K type strain sequencing project: providing services to taxonomists for standard genome sequencing and annotation.</title>
        <authorList>
            <consortium name="The Broad Institute Genomics Platform"/>
            <consortium name="The Broad Institute Genome Sequencing Center for Infectious Disease"/>
            <person name="Wu L."/>
            <person name="Ma J."/>
        </authorList>
    </citation>
    <scope>NUCLEOTIDE SEQUENCE [LARGE SCALE GENOMIC DNA]</scope>
    <source>
        <strain evidence="3">CCM 8911</strain>
    </source>
</reference>
<accession>A0ABW4BDJ2</accession>
<proteinExistence type="predicted"/>